<dbReference type="GO" id="GO:0008483">
    <property type="term" value="F:transaminase activity"/>
    <property type="evidence" value="ECO:0007669"/>
    <property type="project" value="UniProtKB-KW"/>
</dbReference>
<dbReference type="GO" id="GO:0003677">
    <property type="term" value="F:DNA binding"/>
    <property type="evidence" value="ECO:0007669"/>
    <property type="project" value="UniProtKB-KW"/>
</dbReference>
<dbReference type="InterPro" id="IPR000524">
    <property type="entry name" value="Tscrpt_reg_HTH_GntR"/>
</dbReference>
<keyword evidence="8" id="KW-0805">Transcription regulation</keyword>
<dbReference type="CDD" id="cd00609">
    <property type="entry name" value="AAT_like"/>
    <property type="match status" value="1"/>
</dbReference>
<keyword evidence="10" id="KW-0804">Transcription</keyword>
<evidence type="ECO:0000256" key="1">
    <source>
        <dbReference type="ARBA" id="ARBA00001933"/>
    </source>
</evidence>
<evidence type="ECO:0000256" key="6">
    <source>
        <dbReference type="ARBA" id="ARBA00022679"/>
    </source>
</evidence>
<protein>
    <submittedName>
        <fullName evidence="12">Transcriptional regulator, GntR family</fullName>
    </submittedName>
</protein>
<dbReference type="InterPro" id="IPR036390">
    <property type="entry name" value="WH_DNA-bd_sf"/>
</dbReference>
<accession>A0A1T4L9H4</accession>
<organism evidence="12 13">
    <name type="scientific">Selenihalanaerobacter shriftii</name>
    <dbReference type="NCBI Taxonomy" id="142842"/>
    <lineage>
        <taxon>Bacteria</taxon>
        <taxon>Bacillati</taxon>
        <taxon>Bacillota</taxon>
        <taxon>Clostridia</taxon>
        <taxon>Halanaerobiales</taxon>
        <taxon>Halobacteroidaceae</taxon>
        <taxon>Selenihalanaerobacter</taxon>
    </lineage>
</organism>
<dbReference type="Pfam" id="PF00392">
    <property type="entry name" value="GntR"/>
    <property type="match status" value="1"/>
</dbReference>
<dbReference type="Gene3D" id="3.40.640.10">
    <property type="entry name" value="Type I PLP-dependent aspartate aminotransferase-like (Major domain)"/>
    <property type="match status" value="1"/>
</dbReference>
<dbReference type="InterPro" id="IPR004839">
    <property type="entry name" value="Aminotransferase_I/II_large"/>
</dbReference>
<dbReference type="InterPro" id="IPR015422">
    <property type="entry name" value="PyrdxlP-dep_Trfase_small"/>
</dbReference>
<evidence type="ECO:0000256" key="9">
    <source>
        <dbReference type="ARBA" id="ARBA00023125"/>
    </source>
</evidence>
<keyword evidence="9" id="KW-0238">DNA-binding</keyword>
<feature type="domain" description="HTH gntR-type" evidence="11">
    <location>
        <begin position="13"/>
        <end position="81"/>
    </location>
</feature>
<dbReference type="EMBL" id="FUWM01000008">
    <property type="protein sequence ID" value="SJZ51389.1"/>
    <property type="molecule type" value="Genomic_DNA"/>
</dbReference>
<dbReference type="InterPro" id="IPR051446">
    <property type="entry name" value="HTH_trans_reg/aminotransferase"/>
</dbReference>
<dbReference type="InterPro" id="IPR015424">
    <property type="entry name" value="PyrdxlP-dep_Trfase"/>
</dbReference>
<dbReference type="AlphaFoldDB" id="A0A1T4L9H4"/>
<dbReference type="PANTHER" id="PTHR46577:SF1">
    <property type="entry name" value="HTH-TYPE TRANSCRIPTIONAL REGULATORY PROTEIN GABR"/>
    <property type="match status" value="1"/>
</dbReference>
<dbReference type="SMART" id="SM00345">
    <property type="entry name" value="HTH_GNTR"/>
    <property type="match status" value="1"/>
</dbReference>
<name>A0A1T4L9H4_9FIRM</name>
<evidence type="ECO:0000313" key="13">
    <source>
        <dbReference type="Proteomes" id="UP000190625"/>
    </source>
</evidence>
<comment type="similarity">
    <text evidence="2">In the C-terminal section; belongs to the class-I pyridoxal-phosphate-dependent aminotransferase family.</text>
</comment>
<comment type="subunit">
    <text evidence="4">Homodimer.</text>
</comment>
<dbReference type="PANTHER" id="PTHR46577">
    <property type="entry name" value="HTH-TYPE TRANSCRIPTIONAL REGULATORY PROTEIN GABR"/>
    <property type="match status" value="1"/>
</dbReference>
<dbReference type="GO" id="GO:0030170">
    <property type="term" value="F:pyridoxal phosphate binding"/>
    <property type="evidence" value="ECO:0007669"/>
    <property type="project" value="InterPro"/>
</dbReference>
<dbReference type="RefSeq" id="WP_078809550.1">
    <property type="nucleotide sequence ID" value="NZ_FUWM01000008.1"/>
</dbReference>
<reference evidence="13" key="1">
    <citation type="submission" date="2017-02" db="EMBL/GenBank/DDBJ databases">
        <authorList>
            <person name="Varghese N."/>
            <person name="Submissions S."/>
        </authorList>
    </citation>
    <scope>NUCLEOTIDE SEQUENCE [LARGE SCALE GENOMIC DNA]</scope>
    <source>
        <strain evidence="13">ATCC BAA-73</strain>
    </source>
</reference>
<keyword evidence="6" id="KW-0808">Transferase</keyword>
<dbReference type="Pfam" id="PF00155">
    <property type="entry name" value="Aminotran_1_2"/>
    <property type="match status" value="1"/>
</dbReference>
<evidence type="ECO:0000256" key="5">
    <source>
        <dbReference type="ARBA" id="ARBA00022576"/>
    </source>
</evidence>
<dbReference type="GO" id="GO:0003700">
    <property type="term" value="F:DNA-binding transcription factor activity"/>
    <property type="evidence" value="ECO:0007669"/>
    <property type="project" value="InterPro"/>
</dbReference>
<gene>
    <name evidence="12" type="ORF">SAMN02745118_01053</name>
</gene>
<evidence type="ECO:0000313" key="12">
    <source>
        <dbReference type="EMBL" id="SJZ51389.1"/>
    </source>
</evidence>
<evidence type="ECO:0000256" key="4">
    <source>
        <dbReference type="ARBA" id="ARBA00011738"/>
    </source>
</evidence>
<evidence type="ECO:0000259" key="11">
    <source>
        <dbReference type="PROSITE" id="PS50949"/>
    </source>
</evidence>
<keyword evidence="13" id="KW-1185">Reference proteome</keyword>
<dbReference type="CDD" id="cd07377">
    <property type="entry name" value="WHTH_GntR"/>
    <property type="match status" value="1"/>
</dbReference>
<comment type="similarity">
    <text evidence="3">Belongs to the class-I pyridoxal-phosphate-dependent aminotransferase family.</text>
</comment>
<sequence>MFKGVQLDKISSKHLYIQLYSQLKSLIEKGEVKTHTKLPSIRKFAEELGVNNVTVVNAYNLLAEEEIVYKKVGSGTFVAPKVEFKEDIYLDEEVYIDEDTKFIEERKESGQEGIINFATAAPTPDLFPISPFKRLINKVLERDGGYAFGYQKSQGYLALRKSISKYINRYQIEADVNEIQIISGAQQGIDILAKTFLDYGDTVFVEQPTYPGAISVFKSRNANITEIPINQNGIDLKLLESELKKEKPKFIYLMPNFQNPTGYSYSQEKKERILELAQKYDLLIIEDDCLSDLNYGESNNMALKAMDEDERVIYIKSFSKIFMPGLRLAFLIIPECHFNDILLSKYMSDIFTDGLIQRVLDLYFREELWEKQLNKLKETYQQRYQIMITVLNEYLPQECDFVAPEGGLNIWLELPQGLTANELYDKAFAAGINIAPGTVFYHNQPQTNKVRLSIAAVTEREIKEGIKKLGDVINKELSNSNQDWDNRWMPLV</sequence>
<dbReference type="STRING" id="142842.SAMN02745118_01053"/>
<dbReference type="SUPFAM" id="SSF53383">
    <property type="entry name" value="PLP-dependent transferases"/>
    <property type="match status" value="1"/>
</dbReference>
<comment type="cofactor">
    <cofactor evidence="1">
        <name>pyridoxal 5'-phosphate</name>
        <dbReference type="ChEBI" id="CHEBI:597326"/>
    </cofactor>
</comment>
<dbReference type="InterPro" id="IPR015421">
    <property type="entry name" value="PyrdxlP-dep_Trfase_major"/>
</dbReference>
<dbReference type="InterPro" id="IPR036388">
    <property type="entry name" value="WH-like_DNA-bd_sf"/>
</dbReference>
<keyword evidence="7" id="KW-0663">Pyridoxal phosphate</keyword>
<evidence type="ECO:0000256" key="3">
    <source>
        <dbReference type="ARBA" id="ARBA00007441"/>
    </source>
</evidence>
<evidence type="ECO:0000256" key="8">
    <source>
        <dbReference type="ARBA" id="ARBA00023015"/>
    </source>
</evidence>
<dbReference type="Proteomes" id="UP000190625">
    <property type="component" value="Unassembled WGS sequence"/>
</dbReference>
<proteinExistence type="inferred from homology"/>
<evidence type="ECO:0000256" key="7">
    <source>
        <dbReference type="ARBA" id="ARBA00022898"/>
    </source>
</evidence>
<dbReference type="FunFam" id="3.40.640.10:FF:000053">
    <property type="entry name" value="Aminotransferase, class I"/>
    <property type="match status" value="1"/>
</dbReference>
<keyword evidence="5" id="KW-0032">Aminotransferase</keyword>
<dbReference type="PROSITE" id="PS50949">
    <property type="entry name" value="HTH_GNTR"/>
    <property type="match status" value="1"/>
</dbReference>
<dbReference type="Gene3D" id="3.90.1150.10">
    <property type="entry name" value="Aspartate Aminotransferase, domain 1"/>
    <property type="match status" value="1"/>
</dbReference>
<dbReference type="Gene3D" id="1.10.10.10">
    <property type="entry name" value="Winged helix-like DNA-binding domain superfamily/Winged helix DNA-binding domain"/>
    <property type="match status" value="1"/>
</dbReference>
<dbReference type="SUPFAM" id="SSF46785">
    <property type="entry name" value="Winged helix' DNA-binding domain"/>
    <property type="match status" value="1"/>
</dbReference>
<evidence type="ECO:0000256" key="2">
    <source>
        <dbReference type="ARBA" id="ARBA00005384"/>
    </source>
</evidence>
<dbReference type="OrthoDB" id="9802328at2"/>
<evidence type="ECO:0000256" key="10">
    <source>
        <dbReference type="ARBA" id="ARBA00023163"/>
    </source>
</evidence>